<dbReference type="EMBL" id="BQXS01010570">
    <property type="protein sequence ID" value="GKT33875.1"/>
    <property type="molecule type" value="Genomic_DNA"/>
</dbReference>
<organism evidence="5 6">
    <name type="scientific">Aduncisulcus paluster</name>
    <dbReference type="NCBI Taxonomy" id="2918883"/>
    <lineage>
        <taxon>Eukaryota</taxon>
        <taxon>Metamonada</taxon>
        <taxon>Carpediemonas-like organisms</taxon>
        <taxon>Aduncisulcus</taxon>
    </lineage>
</organism>
<dbReference type="SMART" id="SM00863">
    <property type="entry name" value="tRNA_SAD"/>
    <property type="match status" value="1"/>
</dbReference>
<comment type="cofactor">
    <cofactor evidence="1">
        <name>Zn(2+)</name>
        <dbReference type="ChEBI" id="CHEBI:29105"/>
    </cofactor>
</comment>
<evidence type="ECO:0000313" key="5">
    <source>
        <dbReference type="EMBL" id="GKT33875.1"/>
    </source>
</evidence>
<evidence type="ECO:0000256" key="3">
    <source>
        <dbReference type="ARBA" id="ARBA00022833"/>
    </source>
</evidence>
<dbReference type="PANTHER" id="PTHR43462:SF1">
    <property type="entry name" value="ALANYL-TRNA EDITING PROTEIN AARSD1"/>
    <property type="match status" value="1"/>
</dbReference>
<dbReference type="Pfam" id="PF07973">
    <property type="entry name" value="tRNA_SAD"/>
    <property type="match status" value="1"/>
</dbReference>
<reference evidence="5" key="1">
    <citation type="submission" date="2022-03" db="EMBL/GenBank/DDBJ databases">
        <title>Draft genome sequence of Aduncisulcus paluster, a free-living microaerophilic Fornicata.</title>
        <authorList>
            <person name="Yuyama I."/>
            <person name="Kume K."/>
            <person name="Tamura T."/>
            <person name="Inagaki Y."/>
            <person name="Hashimoto T."/>
        </authorList>
    </citation>
    <scope>NUCLEOTIDE SEQUENCE</scope>
    <source>
        <strain evidence="5">NY0171</strain>
    </source>
</reference>
<accession>A0ABQ5KN06</accession>
<evidence type="ECO:0000259" key="4">
    <source>
        <dbReference type="SMART" id="SM00863"/>
    </source>
</evidence>
<protein>
    <recommendedName>
        <fullName evidence="4">Threonyl/alanyl tRNA synthetase SAD domain-containing protein</fullName>
    </recommendedName>
</protein>
<dbReference type="InterPro" id="IPR018163">
    <property type="entry name" value="Thr/Ala-tRNA-synth_IIc_edit"/>
</dbReference>
<dbReference type="SUPFAM" id="SSF55186">
    <property type="entry name" value="ThrRS/AlaRS common domain"/>
    <property type="match status" value="1"/>
</dbReference>
<keyword evidence="6" id="KW-1185">Reference proteome</keyword>
<dbReference type="Proteomes" id="UP001057375">
    <property type="component" value="Unassembled WGS sequence"/>
</dbReference>
<proteinExistence type="predicted"/>
<dbReference type="PANTHER" id="PTHR43462">
    <property type="entry name" value="ALANYL-TRNA EDITING PROTEIN"/>
    <property type="match status" value="1"/>
</dbReference>
<keyword evidence="3" id="KW-0862">Zinc</keyword>
<dbReference type="InterPro" id="IPR051335">
    <property type="entry name" value="Alanyl-tRNA_Editing_Enzymes"/>
</dbReference>
<keyword evidence="2" id="KW-0479">Metal-binding</keyword>
<feature type="domain" description="Threonyl/alanyl tRNA synthetase SAD" evidence="4">
    <location>
        <begin position="132"/>
        <end position="174"/>
    </location>
</feature>
<dbReference type="InterPro" id="IPR012947">
    <property type="entry name" value="tRNA_SAD"/>
</dbReference>
<name>A0ABQ5KN06_9EUKA</name>
<evidence type="ECO:0000313" key="6">
    <source>
        <dbReference type="Proteomes" id="UP001057375"/>
    </source>
</evidence>
<evidence type="ECO:0000256" key="1">
    <source>
        <dbReference type="ARBA" id="ARBA00001947"/>
    </source>
</evidence>
<dbReference type="Gene3D" id="3.30.980.10">
    <property type="entry name" value="Threonyl-trna Synthetase, Chain A, domain 2"/>
    <property type="match status" value="1"/>
</dbReference>
<sequence length="209" mass="23552">MGSIDGVAVTYVYKEEDHIFHLIEGPLQVGEQVACKLDWARRKELMQQHTGQHLLSAAFWDLYEAMTVGFHLTEDNLTIDLDKDLTMDDAMKAEDLVNEWIQSDLKINCSFPSDEVMADMPLRKRPKVTHNIRIVEIEGADCTPCGGTHPPTTAMLGILKVKRVDRYKGGIRVQFAVGVRAVADYRAKNDMINQLVASLKAQPEEIIEK</sequence>
<gene>
    <name evidence="5" type="ORF">ADUPG1_007548</name>
</gene>
<evidence type="ECO:0000256" key="2">
    <source>
        <dbReference type="ARBA" id="ARBA00022723"/>
    </source>
</evidence>
<feature type="non-terminal residue" evidence="5">
    <location>
        <position position="209"/>
    </location>
</feature>
<comment type="caution">
    <text evidence="5">The sequence shown here is derived from an EMBL/GenBank/DDBJ whole genome shotgun (WGS) entry which is preliminary data.</text>
</comment>